<sequence>MRELVAALARALERRPGLPATAHAALAALEADAADLTAVDGPLEEVAGRLGLGGLDSGLLAVALAPELHPSAHLLLGLLSGDDGAARPSVALALELTGSSTLAPAPRRRLGLRAPLRRFGLLDVLGEDVLLSRRLRVADRVVAHLLGDDTVPAALAPLLAPALPVTVEGTSELAGSLAGGAGLCWVSAPPGTAGTALAVAACLELDVLCLVADLTRPGAPDAADTAGVRQTVRGLVLEAALGGAVLVLAGAETAAPAMDLLADAPVPVVAVGSRPWDARWHASLPPVVTAPRLTTEQRRQEWRTVLGGADPGPEVTALRLDAEQIHLVGRAAREEAAARGKQLSPGLVAATARRLGRSTRAGHGGGTATLGDLVLPAHARDEVERLISWARHRDDVLALGDLQGKGGKGGGIAALFSGSPGTGKTLAAHVVADALGMDLFQVDLSAVVDKYIGETEKNLERVFTEAESLNCVLFFDEADAVFGSRSAVSDAKDRYANQEVAYLLQRMEAFDGITVLATNLRGNLDQAFARRLHFMIHFPDPDAGTRRRLWEHHLAPLALDPHDPVDLDVLAEHVELAGGDIRNIVLAATFEAVARDRPVGMAHLGGATVREYGKLGRRPPAVVLAAATSLTPLVQ</sequence>
<gene>
    <name evidence="5" type="ORF">FE251_06965</name>
</gene>
<evidence type="ECO:0000256" key="3">
    <source>
        <dbReference type="ARBA" id="ARBA00022840"/>
    </source>
</evidence>
<keyword evidence="2" id="KW-0547">Nucleotide-binding</keyword>
<evidence type="ECO:0000259" key="4">
    <source>
        <dbReference type="SMART" id="SM00382"/>
    </source>
</evidence>
<dbReference type="GO" id="GO:0005524">
    <property type="term" value="F:ATP binding"/>
    <property type="evidence" value="ECO:0007669"/>
    <property type="project" value="UniProtKB-KW"/>
</dbReference>
<dbReference type="Proteomes" id="UP000313948">
    <property type="component" value="Chromosome"/>
</dbReference>
<keyword evidence="3 5" id="KW-0067">ATP-binding</keyword>
<evidence type="ECO:0000313" key="5">
    <source>
        <dbReference type="EMBL" id="QDB79140.1"/>
    </source>
</evidence>
<dbReference type="SMART" id="SM00382">
    <property type="entry name" value="AAA"/>
    <property type="match status" value="1"/>
</dbReference>
<dbReference type="InterPro" id="IPR003593">
    <property type="entry name" value="AAA+_ATPase"/>
</dbReference>
<dbReference type="EMBL" id="CP040899">
    <property type="protein sequence ID" value="QDB79140.1"/>
    <property type="molecule type" value="Genomic_DNA"/>
</dbReference>
<evidence type="ECO:0000256" key="2">
    <source>
        <dbReference type="ARBA" id="ARBA00022741"/>
    </source>
</evidence>
<organism evidence="5 6">
    <name type="scientific">Georgenia wutianyii</name>
    <dbReference type="NCBI Taxonomy" id="2585135"/>
    <lineage>
        <taxon>Bacteria</taxon>
        <taxon>Bacillati</taxon>
        <taxon>Actinomycetota</taxon>
        <taxon>Actinomycetes</taxon>
        <taxon>Micrococcales</taxon>
        <taxon>Bogoriellaceae</taxon>
        <taxon>Georgenia</taxon>
    </lineage>
</organism>
<dbReference type="InterPro" id="IPR027417">
    <property type="entry name" value="P-loop_NTPase"/>
</dbReference>
<name>A0ABX5VLR0_9MICO</name>
<dbReference type="InterPro" id="IPR050221">
    <property type="entry name" value="26S_Proteasome_ATPase"/>
</dbReference>
<proteinExistence type="inferred from homology"/>
<feature type="domain" description="AAA+ ATPase" evidence="4">
    <location>
        <begin position="410"/>
        <end position="542"/>
    </location>
</feature>
<dbReference type="PANTHER" id="PTHR23073">
    <property type="entry name" value="26S PROTEASOME REGULATORY SUBUNIT"/>
    <property type="match status" value="1"/>
</dbReference>
<accession>A0ABX5VLR0</accession>
<dbReference type="RefSeq" id="WP_139071801.1">
    <property type="nucleotide sequence ID" value="NZ_CP040899.1"/>
</dbReference>
<protein>
    <submittedName>
        <fullName evidence="5">ATP-binding protein</fullName>
    </submittedName>
</protein>
<evidence type="ECO:0000313" key="6">
    <source>
        <dbReference type="Proteomes" id="UP000313948"/>
    </source>
</evidence>
<dbReference type="Pfam" id="PF22977">
    <property type="entry name" value="WHD"/>
    <property type="match status" value="1"/>
</dbReference>
<comment type="similarity">
    <text evidence="1">Belongs to the AAA ATPase family.</text>
</comment>
<dbReference type="SUPFAM" id="SSF52540">
    <property type="entry name" value="P-loop containing nucleoside triphosphate hydrolases"/>
    <property type="match status" value="1"/>
</dbReference>
<dbReference type="Gene3D" id="3.40.50.300">
    <property type="entry name" value="P-loop containing nucleotide triphosphate hydrolases"/>
    <property type="match status" value="1"/>
</dbReference>
<reference evidence="5 6" key="1">
    <citation type="submission" date="2019-05" db="EMBL/GenBank/DDBJ databases">
        <title>Georgenia *** sp. nov., and Georgenia *** sp. nov., isolated from the intestinal contents of plateau pika (Ochotona curzoniae) in the Qinghai-Tibet plateau of China.</title>
        <authorList>
            <person name="Tian Z."/>
        </authorList>
    </citation>
    <scope>NUCLEOTIDE SEQUENCE [LARGE SCALE GENOMIC DNA]</scope>
    <source>
        <strain evidence="5 6">Z294</strain>
    </source>
</reference>
<dbReference type="InterPro" id="IPR054472">
    <property type="entry name" value="WHD"/>
</dbReference>
<dbReference type="Pfam" id="PF00004">
    <property type="entry name" value="AAA"/>
    <property type="match status" value="1"/>
</dbReference>
<keyword evidence="6" id="KW-1185">Reference proteome</keyword>
<dbReference type="CDD" id="cd19481">
    <property type="entry name" value="RecA-like_protease"/>
    <property type="match status" value="1"/>
</dbReference>
<evidence type="ECO:0000256" key="1">
    <source>
        <dbReference type="ARBA" id="ARBA00006914"/>
    </source>
</evidence>
<dbReference type="InterPro" id="IPR003959">
    <property type="entry name" value="ATPase_AAA_core"/>
</dbReference>